<proteinExistence type="inferred from homology"/>
<dbReference type="Proteomes" id="UP000588068">
    <property type="component" value="Unassembled WGS sequence"/>
</dbReference>
<comment type="similarity">
    <text evidence="1 2">Belongs to the enoyl-CoA hydratase/isomerase family.</text>
</comment>
<evidence type="ECO:0000256" key="2">
    <source>
        <dbReference type="RuleBase" id="RU003707"/>
    </source>
</evidence>
<dbReference type="InterPro" id="IPR018376">
    <property type="entry name" value="Enoyl-CoA_hyd/isom_CS"/>
</dbReference>
<dbReference type="AlphaFoldDB" id="A0A841HRW9"/>
<dbReference type="InterPro" id="IPR001753">
    <property type="entry name" value="Enoyl-CoA_hydra/iso"/>
</dbReference>
<dbReference type="Gene3D" id="1.10.12.10">
    <property type="entry name" value="Lyase 2-enoyl-coa Hydratase, Chain A, domain 2"/>
    <property type="match status" value="1"/>
</dbReference>
<name>A0A841HRW9_9GAMM</name>
<keyword evidence="4" id="KW-1185">Reference proteome</keyword>
<dbReference type="PANTHER" id="PTHR43459:SF1">
    <property type="entry name" value="EG:BACN32G11.4 PROTEIN"/>
    <property type="match status" value="1"/>
</dbReference>
<evidence type="ECO:0000313" key="3">
    <source>
        <dbReference type="EMBL" id="MBB6095394.1"/>
    </source>
</evidence>
<dbReference type="Gene3D" id="3.90.226.10">
    <property type="entry name" value="2-enoyl-CoA Hydratase, Chain A, domain 1"/>
    <property type="match status" value="1"/>
</dbReference>
<dbReference type="SUPFAM" id="SSF52096">
    <property type="entry name" value="ClpP/crotonase"/>
    <property type="match status" value="1"/>
</dbReference>
<comment type="caution">
    <text evidence="3">The sequence shown here is derived from an EMBL/GenBank/DDBJ whole genome shotgun (WGS) entry which is preliminary data.</text>
</comment>
<organism evidence="3 4">
    <name type="scientific">Povalibacter uvarum</name>
    <dbReference type="NCBI Taxonomy" id="732238"/>
    <lineage>
        <taxon>Bacteria</taxon>
        <taxon>Pseudomonadati</taxon>
        <taxon>Pseudomonadota</taxon>
        <taxon>Gammaproteobacteria</taxon>
        <taxon>Steroidobacterales</taxon>
        <taxon>Steroidobacteraceae</taxon>
        <taxon>Povalibacter</taxon>
    </lineage>
</organism>
<dbReference type="RefSeq" id="WP_184334773.1">
    <property type="nucleotide sequence ID" value="NZ_JACHHZ010000005.1"/>
</dbReference>
<dbReference type="Pfam" id="PF00378">
    <property type="entry name" value="ECH_1"/>
    <property type="match status" value="1"/>
</dbReference>
<evidence type="ECO:0000256" key="1">
    <source>
        <dbReference type="ARBA" id="ARBA00005254"/>
    </source>
</evidence>
<dbReference type="PANTHER" id="PTHR43459">
    <property type="entry name" value="ENOYL-COA HYDRATASE"/>
    <property type="match status" value="1"/>
</dbReference>
<dbReference type="GO" id="GO:0003824">
    <property type="term" value="F:catalytic activity"/>
    <property type="evidence" value="ECO:0007669"/>
    <property type="project" value="InterPro"/>
</dbReference>
<accession>A0A841HRW9</accession>
<dbReference type="InterPro" id="IPR014748">
    <property type="entry name" value="Enoyl-CoA_hydra_C"/>
</dbReference>
<protein>
    <submittedName>
        <fullName evidence="3">Enoyl-CoA hydratase/carnithine racemase</fullName>
    </submittedName>
</protein>
<reference evidence="3 4" key="1">
    <citation type="submission" date="2020-08" db="EMBL/GenBank/DDBJ databases">
        <title>Genomic Encyclopedia of Type Strains, Phase IV (KMG-IV): sequencing the most valuable type-strain genomes for metagenomic binning, comparative biology and taxonomic classification.</title>
        <authorList>
            <person name="Goeker M."/>
        </authorList>
    </citation>
    <scope>NUCLEOTIDE SEQUENCE [LARGE SCALE GENOMIC DNA]</scope>
    <source>
        <strain evidence="3 4">DSM 26723</strain>
    </source>
</reference>
<dbReference type="PROSITE" id="PS00166">
    <property type="entry name" value="ENOYL_COA_HYDRATASE"/>
    <property type="match status" value="1"/>
</dbReference>
<evidence type="ECO:0000313" key="4">
    <source>
        <dbReference type="Proteomes" id="UP000588068"/>
    </source>
</evidence>
<gene>
    <name evidence="3" type="ORF">HNQ60_004284</name>
</gene>
<dbReference type="CDD" id="cd06558">
    <property type="entry name" value="crotonase-like"/>
    <property type="match status" value="1"/>
</dbReference>
<dbReference type="InterPro" id="IPR029045">
    <property type="entry name" value="ClpP/crotonase-like_dom_sf"/>
</dbReference>
<sequence length="255" mass="27489">MSEPVLVDRRDDVAIVTLHMPEKRNALGEKLYSALSKTLTELQDDLSLRALVLYGGKQFCAGGDLSSMTVTPLAMRQAMGVGHRSVRALVGGRLPVVAAVEGNAYGAGFSLAMACDFVVGDETTTFCAAFGRVGLTPDYGLLWTLPQRVGIAKAREMLMLCDPIKGEKAHALQLIDRFVESGHVFDAAVALAQRLALAPPATISTTKAILSRLPLSLDTMLAWESDTQSLLVRTNDVAEGIRAFAERRSPRFRGE</sequence>
<dbReference type="EMBL" id="JACHHZ010000005">
    <property type="protein sequence ID" value="MBB6095394.1"/>
    <property type="molecule type" value="Genomic_DNA"/>
</dbReference>